<keyword evidence="1" id="KW-0472">Membrane</keyword>
<gene>
    <name evidence="2" type="ORF">ODALV1_LOCUS16327</name>
</gene>
<keyword evidence="1" id="KW-0812">Transmembrane</keyword>
<keyword evidence="1" id="KW-1133">Transmembrane helix</keyword>
<evidence type="ECO:0000256" key="1">
    <source>
        <dbReference type="SAM" id="Phobius"/>
    </source>
</evidence>
<sequence length="264" mass="29833">MKWNNDFCAPFKMSIVSCLIHKIAVVTVLLVCIIDFSSGVQEDIVKITSTPSSILKSPINGNQSETNRELQRTLKDPVDGLLNPASKTFFGEDVNGVPIVVGTWFRYGSYTLAFCMFGTAFLVACAASAVYYVLFVVTEPSQQREIPNSSFYRSASRDEAWNVGRVLRALQIAYDTYETFDPYSASCQLKTVCEIQESEHFEGSLIKRLTHFMIHTDLVRKKMANSDDLQAADRIGNDPNQQCNEKFPECRFSLNKLYETYLTF</sequence>
<dbReference type="InterPro" id="IPR006631">
    <property type="entry name" value="DM4_12"/>
</dbReference>
<keyword evidence="3" id="KW-1185">Reference proteome</keyword>
<feature type="transmembrane region" description="Helical" evidence="1">
    <location>
        <begin position="13"/>
        <end position="36"/>
    </location>
</feature>
<evidence type="ECO:0000313" key="3">
    <source>
        <dbReference type="Proteomes" id="UP001642540"/>
    </source>
</evidence>
<dbReference type="Proteomes" id="UP001642540">
    <property type="component" value="Unassembled WGS sequence"/>
</dbReference>
<organism evidence="2 3">
    <name type="scientific">Orchesella dallaii</name>
    <dbReference type="NCBI Taxonomy" id="48710"/>
    <lineage>
        <taxon>Eukaryota</taxon>
        <taxon>Metazoa</taxon>
        <taxon>Ecdysozoa</taxon>
        <taxon>Arthropoda</taxon>
        <taxon>Hexapoda</taxon>
        <taxon>Collembola</taxon>
        <taxon>Entomobryomorpha</taxon>
        <taxon>Entomobryoidea</taxon>
        <taxon>Orchesellidae</taxon>
        <taxon>Orchesellinae</taxon>
        <taxon>Orchesella</taxon>
    </lineage>
</organism>
<dbReference type="EMBL" id="CAXLJM020000049">
    <property type="protein sequence ID" value="CAL8114132.1"/>
    <property type="molecule type" value="Genomic_DNA"/>
</dbReference>
<reference evidence="2 3" key="1">
    <citation type="submission" date="2024-08" db="EMBL/GenBank/DDBJ databases">
        <authorList>
            <person name="Cucini C."/>
            <person name="Frati F."/>
        </authorList>
    </citation>
    <scope>NUCLEOTIDE SEQUENCE [LARGE SCALE GENOMIC DNA]</scope>
</reference>
<dbReference type="Pfam" id="PF07841">
    <property type="entry name" value="DM4_12"/>
    <property type="match status" value="1"/>
</dbReference>
<proteinExistence type="predicted"/>
<accession>A0ABP1QXN3</accession>
<feature type="transmembrane region" description="Helical" evidence="1">
    <location>
        <begin position="112"/>
        <end position="134"/>
    </location>
</feature>
<name>A0ABP1QXN3_9HEXA</name>
<comment type="caution">
    <text evidence="2">The sequence shown here is derived from an EMBL/GenBank/DDBJ whole genome shotgun (WGS) entry which is preliminary data.</text>
</comment>
<evidence type="ECO:0000313" key="2">
    <source>
        <dbReference type="EMBL" id="CAL8114132.1"/>
    </source>
</evidence>
<protein>
    <submittedName>
        <fullName evidence="2">Uncharacterized protein</fullName>
    </submittedName>
</protein>